<dbReference type="InterPro" id="IPR001810">
    <property type="entry name" value="F-box_dom"/>
</dbReference>
<reference evidence="2 3" key="2">
    <citation type="journal article" date="2017" name="Genome Biol.">
        <title>New reference genome sequences of hot pepper reveal the massive evolution of plant disease-resistance genes by retroduplication.</title>
        <authorList>
            <person name="Kim S."/>
            <person name="Park J."/>
            <person name="Yeom S.I."/>
            <person name="Kim Y.M."/>
            <person name="Seo E."/>
            <person name="Kim K.T."/>
            <person name="Kim M.S."/>
            <person name="Lee J.M."/>
            <person name="Cheong K."/>
            <person name="Shin H.S."/>
            <person name="Kim S.B."/>
            <person name="Han K."/>
            <person name="Lee J."/>
            <person name="Park M."/>
            <person name="Lee H.A."/>
            <person name="Lee H.Y."/>
            <person name="Lee Y."/>
            <person name="Oh S."/>
            <person name="Lee J.H."/>
            <person name="Choi E."/>
            <person name="Choi E."/>
            <person name="Lee S.E."/>
            <person name="Jeon J."/>
            <person name="Kim H."/>
            <person name="Choi G."/>
            <person name="Song H."/>
            <person name="Lee J."/>
            <person name="Lee S.C."/>
            <person name="Kwon J.K."/>
            <person name="Lee H.Y."/>
            <person name="Koo N."/>
            <person name="Hong Y."/>
            <person name="Kim R.W."/>
            <person name="Kang W.H."/>
            <person name="Huh J.H."/>
            <person name="Kang B.C."/>
            <person name="Yang T.J."/>
            <person name="Lee Y.H."/>
            <person name="Bennetzen J.L."/>
            <person name="Choi D."/>
        </authorList>
    </citation>
    <scope>NUCLEOTIDE SEQUENCE [LARGE SCALE GENOMIC DNA]</scope>
    <source>
        <strain evidence="3">cv. CM334</strain>
    </source>
</reference>
<dbReference type="SUPFAM" id="SSF50965">
    <property type="entry name" value="Galactose oxidase, central domain"/>
    <property type="match status" value="1"/>
</dbReference>
<organism evidence="2 3">
    <name type="scientific">Capsicum annuum</name>
    <name type="common">Capsicum pepper</name>
    <dbReference type="NCBI Taxonomy" id="4072"/>
    <lineage>
        <taxon>Eukaryota</taxon>
        <taxon>Viridiplantae</taxon>
        <taxon>Streptophyta</taxon>
        <taxon>Embryophyta</taxon>
        <taxon>Tracheophyta</taxon>
        <taxon>Spermatophyta</taxon>
        <taxon>Magnoliopsida</taxon>
        <taxon>eudicotyledons</taxon>
        <taxon>Gunneridae</taxon>
        <taxon>Pentapetalae</taxon>
        <taxon>asterids</taxon>
        <taxon>lamiids</taxon>
        <taxon>Solanales</taxon>
        <taxon>Solanaceae</taxon>
        <taxon>Solanoideae</taxon>
        <taxon>Capsiceae</taxon>
        <taxon>Capsicum</taxon>
    </lineage>
</organism>
<dbReference type="CDD" id="cd22157">
    <property type="entry name" value="F-box_AtFBW1-like"/>
    <property type="match status" value="1"/>
</dbReference>
<dbReference type="InterPro" id="IPR017451">
    <property type="entry name" value="F-box-assoc_interact_dom"/>
</dbReference>
<protein>
    <recommendedName>
        <fullName evidence="1">F-box domain-containing protein</fullName>
    </recommendedName>
</protein>
<evidence type="ECO:0000313" key="3">
    <source>
        <dbReference type="Proteomes" id="UP000222542"/>
    </source>
</evidence>
<dbReference type="PANTHER" id="PTHR31672:SF13">
    <property type="entry name" value="F-BOX PROTEIN CPR30-LIKE"/>
    <property type="match status" value="1"/>
</dbReference>
<reference evidence="2 3" key="1">
    <citation type="journal article" date="2014" name="Nat. Genet.">
        <title>Genome sequence of the hot pepper provides insights into the evolution of pungency in Capsicum species.</title>
        <authorList>
            <person name="Kim S."/>
            <person name="Park M."/>
            <person name="Yeom S.I."/>
            <person name="Kim Y.M."/>
            <person name="Lee J.M."/>
            <person name="Lee H.A."/>
            <person name="Seo E."/>
            <person name="Choi J."/>
            <person name="Cheong K."/>
            <person name="Kim K.T."/>
            <person name="Jung K."/>
            <person name="Lee G.W."/>
            <person name="Oh S.K."/>
            <person name="Bae C."/>
            <person name="Kim S.B."/>
            <person name="Lee H.Y."/>
            <person name="Kim S.Y."/>
            <person name="Kim M.S."/>
            <person name="Kang B.C."/>
            <person name="Jo Y.D."/>
            <person name="Yang H.B."/>
            <person name="Jeong H.J."/>
            <person name="Kang W.H."/>
            <person name="Kwon J.K."/>
            <person name="Shin C."/>
            <person name="Lim J.Y."/>
            <person name="Park J.H."/>
            <person name="Huh J.H."/>
            <person name="Kim J.S."/>
            <person name="Kim B.D."/>
            <person name="Cohen O."/>
            <person name="Paran I."/>
            <person name="Suh M.C."/>
            <person name="Lee S.B."/>
            <person name="Kim Y.K."/>
            <person name="Shin Y."/>
            <person name="Noh S.J."/>
            <person name="Park J."/>
            <person name="Seo Y.S."/>
            <person name="Kwon S.Y."/>
            <person name="Kim H.A."/>
            <person name="Park J.M."/>
            <person name="Kim H.J."/>
            <person name="Choi S.B."/>
            <person name="Bosland P.W."/>
            <person name="Reeves G."/>
            <person name="Jo S.H."/>
            <person name="Lee B.W."/>
            <person name="Cho H.T."/>
            <person name="Choi H.S."/>
            <person name="Lee M.S."/>
            <person name="Yu Y."/>
            <person name="Do Choi Y."/>
            <person name="Park B.S."/>
            <person name="van Deynze A."/>
            <person name="Ashrafi H."/>
            <person name="Hill T."/>
            <person name="Kim W.T."/>
            <person name="Pai H.S."/>
            <person name="Ahn H.K."/>
            <person name="Yeam I."/>
            <person name="Giovannoni J.J."/>
            <person name="Rose J.K."/>
            <person name="Sorensen I."/>
            <person name="Lee S.J."/>
            <person name="Kim R.W."/>
            <person name="Choi I.Y."/>
            <person name="Choi B.S."/>
            <person name="Lim J.S."/>
            <person name="Lee Y.H."/>
            <person name="Choi D."/>
        </authorList>
    </citation>
    <scope>NUCLEOTIDE SEQUENCE [LARGE SCALE GENOMIC DNA]</scope>
    <source>
        <strain evidence="3">cv. CM334</strain>
    </source>
</reference>
<dbReference type="EMBL" id="AYRZ02000010">
    <property type="protein sequence ID" value="PHT69928.1"/>
    <property type="molecule type" value="Genomic_DNA"/>
</dbReference>
<dbReference type="Gene3D" id="3.30.420.10">
    <property type="entry name" value="Ribonuclease H-like superfamily/Ribonuclease H"/>
    <property type="match status" value="1"/>
</dbReference>
<dbReference type="Pfam" id="PF07734">
    <property type="entry name" value="FBA_1"/>
    <property type="match status" value="1"/>
</dbReference>
<comment type="caution">
    <text evidence="2">The sequence shown here is derived from an EMBL/GenBank/DDBJ whole genome shotgun (WGS) entry which is preliminary data.</text>
</comment>
<dbReference type="GO" id="GO:0003676">
    <property type="term" value="F:nucleic acid binding"/>
    <property type="evidence" value="ECO:0007669"/>
    <property type="project" value="InterPro"/>
</dbReference>
<dbReference type="InterPro" id="IPR006527">
    <property type="entry name" value="F-box-assoc_dom_typ1"/>
</dbReference>
<dbReference type="InterPro" id="IPR002156">
    <property type="entry name" value="RNaseH_domain"/>
</dbReference>
<dbReference type="AlphaFoldDB" id="A0A2G2YJK7"/>
<dbReference type="GO" id="GO:0004523">
    <property type="term" value="F:RNA-DNA hybrid ribonuclease activity"/>
    <property type="evidence" value="ECO:0007669"/>
    <property type="project" value="InterPro"/>
</dbReference>
<name>A0A2G2YJK7_CAPAN</name>
<dbReference type="InterPro" id="IPR050796">
    <property type="entry name" value="SCF_F-box_component"/>
</dbReference>
<sequence>MESLQPILSEDITFEILVRLPVKTLLRMRSVLKSWLSLVSSPQFVRKHLQHPVTNQEFSLLCTNNRETFQTCPLNTIMYKEDPPTSIPIDLDFDWQVTSHRQCNIVGSCDGLLCLTNEFMNFKIWNPSTRELRKIPALPWSGLCPQAQAYGFVYNEHENDYKVVVIAWNNYSDILREVNFYSLRTNSWQKIIELPSTAIGIGGYFGEFGTLVNRRLHWVAIDAKVGSNKFIFSLDLVDAIYGNVALPNPEDKSEFDWHIGTLGVLTLPWATFCDDFIKLKPIVNCFPVCWQFPTNGTLKINTDGSFSASTGRARMGRILREDWGEFIMAFSSSLESNSSIEAEALEARKGLELCYKKI</sequence>
<dbReference type="Gene3D" id="1.20.1280.50">
    <property type="match status" value="1"/>
</dbReference>
<proteinExistence type="predicted"/>
<dbReference type="Pfam" id="PF13456">
    <property type="entry name" value="RVT_3"/>
    <property type="match status" value="1"/>
</dbReference>
<dbReference type="PANTHER" id="PTHR31672">
    <property type="entry name" value="BNACNNG10540D PROTEIN"/>
    <property type="match status" value="1"/>
</dbReference>
<dbReference type="InterPro" id="IPR036047">
    <property type="entry name" value="F-box-like_dom_sf"/>
</dbReference>
<accession>A0A2G2YJK7</accession>
<feature type="domain" description="F-box" evidence="1">
    <location>
        <begin position="8"/>
        <end position="48"/>
    </location>
</feature>
<dbReference type="OMA" id="NECQDDY"/>
<dbReference type="InterPro" id="IPR036397">
    <property type="entry name" value="RNaseH_sf"/>
</dbReference>
<dbReference type="NCBIfam" id="TIGR01640">
    <property type="entry name" value="F_box_assoc_1"/>
    <property type="match status" value="1"/>
</dbReference>
<dbReference type="STRING" id="4072.A0A2G2YJK7"/>
<dbReference type="Gramene" id="PHT69928">
    <property type="protein sequence ID" value="PHT69928"/>
    <property type="gene ID" value="T459_25032"/>
</dbReference>
<gene>
    <name evidence="2" type="ORF">T459_25032</name>
</gene>
<dbReference type="SUPFAM" id="SSF81383">
    <property type="entry name" value="F-box domain"/>
    <property type="match status" value="1"/>
</dbReference>
<dbReference type="Proteomes" id="UP000222542">
    <property type="component" value="Unassembled WGS sequence"/>
</dbReference>
<evidence type="ECO:0000259" key="1">
    <source>
        <dbReference type="SMART" id="SM00256"/>
    </source>
</evidence>
<dbReference type="SMART" id="SM00256">
    <property type="entry name" value="FBOX"/>
    <property type="match status" value="1"/>
</dbReference>
<evidence type="ECO:0000313" key="2">
    <source>
        <dbReference type="EMBL" id="PHT69928.1"/>
    </source>
</evidence>
<dbReference type="InterPro" id="IPR011043">
    <property type="entry name" value="Gal_Oxase/kelch_b-propeller"/>
</dbReference>
<keyword evidence="3" id="KW-1185">Reference proteome</keyword>